<keyword evidence="6" id="KW-1185">Reference proteome</keyword>
<dbReference type="Proteomes" id="UP001597011">
    <property type="component" value="Unassembled WGS sequence"/>
</dbReference>
<evidence type="ECO:0000259" key="4">
    <source>
        <dbReference type="Pfam" id="PF25954"/>
    </source>
</evidence>
<feature type="domain" description="Multidrug resistance protein MdtA-like barrel-sandwich hybrid" evidence="3">
    <location>
        <begin position="60"/>
        <end position="193"/>
    </location>
</feature>
<evidence type="ECO:0000259" key="2">
    <source>
        <dbReference type="Pfam" id="PF25876"/>
    </source>
</evidence>
<dbReference type="Pfam" id="PF25876">
    <property type="entry name" value="HH_MFP_RND"/>
    <property type="match status" value="1"/>
</dbReference>
<comment type="caution">
    <text evidence="5">The sequence shown here is derived from an EMBL/GenBank/DDBJ whole genome shotgun (WGS) entry which is preliminary data.</text>
</comment>
<dbReference type="PANTHER" id="PTHR30469:SF15">
    <property type="entry name" value="HLYD FAMILY OF SECRETION PROTEINS"/>
    <property type="match status" value="1"/>
</dbReference>
<evidence type="ECO:0000313" key="6">
    <source>
        <dbReference type="Proteomes" id="UP001597011"/>
    </source>
</evidence>
<dbReference type="InterPro" id="IPR058624">
    <property type="entry name" value="MdtA-like_HH"/>
</dbReference>
<dbReference type="Pfam" id="PF25954">
    <property type="entry name" value="Beta-barrel_RND_2"/>
    <property type="match status" value="1"/>
</dbReference>
<sequence>MKTNINIIALVTLALFVISCGKDEKKASSESAIPVKVSALNENITNSFLTASGTIEAVNSANLSTRMMGYVTKVHVKVGDKVNKGQLLVSINNTDLQAKKAQVNAGITEATAAFNNAKKDYNRFKNLLADNSVSQKEFDDMTAHYEMAKARLEGANQMKNEINAQFAYSNITAPFSGIVTGKTIEEGNMANPGMPLISVEAPGNFEVVANVPESDISKIASGTLVNVLVKSINKTVKGKVTEVSNSAKNTGGQYVVKIALDKTDVPILSGMFVTVQFPTETQEKTDVVLVPKDALVTKGQLSGIYTVSESNTALLRWLRLGRTFGNQVEVLSGLSANEAYIISADGKLYNGAKVIPSPALP</sequence>
<feature type="domain" description="CusB-like beta-barrel" evidence="4">
    <location>
        <begin position="207"/>
        <end position="279"/>
    </location>
</feature>
<dbReference type="InterPro" id="IPR006143">
    <property type="entry name" value="RND_pump_MFP"/>
</dbReference>
<dbReference type="EMBL" id="JBHTIB010000012">
    <property type="protein sequence ID" value="MFD0836473.1"/>
    <property type="molecule type" value="Genomic_DNA"/>
</dbReference>
<dbReference type="InterPro" id="IPR058625">
    <property type="entry name" value="MdtA-like_BSH"/>
</dbReference>
<dbReference type="PANTHER" id="PTHR30469">
    <property type="entry name" value="MULTIDRUG RESISTANCE PROTEIN MDTA"/>
    <property type="match status" value="1"/>
</dbReference>
<dbReference type="RefSeq" id="WP_379942535.1">
    <property type="nucleotide sequence ID" value="NZ_JBHTIB010000012.1"/>
</dbReference>
<dbReference type="SUPFAM" id="SSF111369">
    <property type="entry name" value="HlyD-like secretion proteins"/>
    <property type="match status" value="1"/>
</dbReference>
<proteinExistence type="inferred from homology"/>
<dbReference type="Pfam" id="PF25917">
    <property type="entry name" value="BSH_RND"/>
    <property type="match status" value="1"/>
</dbReference>
<dbReference type="Gene3D" id="2.40.30.170">
    <property type="match status" value="1"/>
</dbReference>
<evidence type="ECO:0000259" key="3">
    <source>
        <dbReference type="Pfam" id="PF25917"/>
    </source>
</evidence>
<dbReference type="InterPro" id="IPR058792">
    <property type="entry name" value="Beta-barrel_RND_2"/>
</dbReference>
<comment type="similarity">
    <text evidence="1">Belongs to the membrane fusion protein (MFP) (TC 8.A.1) family.</text>
</comment>
<dbReference type="Gene3D" id="2.40.50.100">
    <property type="match status" value="1"/>
</dbReference>
<dbReference type="PROSITE" id="PS51257">
    <property type="entry name" value="PROKAR_LIPOPROTEIN"/>
    <property type="match status" value="1"/>
</dbReference>
<accession>A0ABW3BUP8</accession>
<feature type="domain" description="Multidrug resistance protein MdtA-like alpha-helical hairpin" evidence="2">
    <location>
        <begin position="101"/>
        <end position="154"/>
    </location>
</feature>
<organism evidence="5 6">
    <name type="scientific">Mariniflexile aquimaris</name>
    <dbReference type="NCBI Taxonomy" id="881009"/>
    <lineage>
        <taxon>Bacteria</taxon>
        <taxon>Pseudomonadati</taxon>
        <taxon>Bacteroidota</taxon>
        <taxon>Flavobacteriia</taxon>
        <taxon>Flavobacteriales</taxon>
        <taxon>Flavobacteriaceae</taxon>
        <taxon>Mariniflexile</taxon>
    </lineage>
</organism>
<dbReference type="Gene3D" id="1.10.287.470">
    <property type="entry name" value="Helix hairpin bin"/>
    <property type="match status" value="1"/>
</dbReference>
<dbReference type="Gene3D" id="2.40.420.20">
    <property type="match status" value="1"/>
</dbReference>
<gene>
    <name evidence="5" type="ORF">ACFQ0I_11890</name>
</gene>
<evidence type="ECO:0000313" key="5">
    <source>
        <dbReference type="EMBL" id="MFD0836473.1"/>
    </source>
</evidence>
<name>A0ABW3BUP8_9FLAO</name>
<protein>
    <submittedName>
        <fullName evidence="5">Efflux RND transporter periplasmic adaptor subunit</fullName>
    </submittedName>
</protein>
<evidence type="ECO:0000256" key="1">
    <source>
        <dbReference type="ARBA" id="ARBA00009477"/>
    </source>
</evidence>
<dbReference type="NCBIfam" id="TIGR01730">
    <property type="entry name" value="RND_mfp"/>
    <property type="match status" value="1"/>
</dbReference>
<reference evidence="6" key="1">
    <citation type="journal article" date="2019" name="Int. J. Syst. Evol. Microbiol.">
        <title>The Global Catalogue of Microorganisms (GCM) 10K type strain sequencing project: providing services to taxonomists for standard genome sequencing and annotation.</title>
        <authorList>
            <consortium name="The Broad Institute Genomics Platform"/>
            <consortium name="The Broad Institute Genome Sequencing Center for Infectious Disease"/>
            <person name="Wu L."/>
            <person name="Ma J."/>
        </authorList>
    </citation>
    <scope>NUCLEOTIDE SEQUENCE [LARGE SCALE GENOMIC DNA]</scope>
    <source>
        <strain evidence="6">CCUG 60529</strain>
    </source>
</reference>